<dbReference type="PANTHER" id="PTHR10578:SF149">
    <property type="entry name" value="2-HYDROXYACID OXIDASE 2"/>
    <property type="match status" value="1"/>
</dbReference>
<sequence>MANFVCLEDYEKYANNNLPPIVRDYYKSGAGEESSLRWNREAFKRYRIKPRFLRDVSKRDISTTILGEKISMPLGVAPAAMQRMAHPDGECANVKAAEAMGTIFILSTISTSSIEEVAEVAPKCIKWFQLYVYIDRKITLNLIRRAEKAGFKALVLTVDAPIFGDRRADLRNKFSLPKHLRLANFEGALSNKVTISKTGSGLNEYVSDLFDQSLSWEDVKWLKSVTKLPIVLKGILTAEDAILSVKYGAAAIIVSNHGARQVDSVPATIEVLEEIANAVKDKIEIYMDGGIRQGIDVFKALALGANMVFIGRPMLWGLSHAGEKGALNVLDMMKKEIDQVFALTGCTTIKDVTRDMIVHESCYSHL</sequence>
<feature type="binding site" evidence="8">
    <location>
        <begin position="288"/>
        <end position="292"/>
    </location>
    <ligand>
        <name>FMN</name>
        <dbReference type="ChEBI" id="CHEBI:58210"/>
    </ligand>
</feature>
<dbReference type="InterPro" id="IPR000262">
    <property type="entry name" value="FMN-dep_DH"/>
</dbReference>
<keyword evidence="3" id="KW-0560">Oxidoreductase</keyword>
<dbReference type="EMBL" id="JAUDFV010000141">
    <property type="protein sequence ID" value="KAL2722309.1"/>
    <property type="molecule type" value="Genomic_DNA"/>
</dbReference>
<feature type="active site" description="Proton acceptor" evidence="7">
    <location>
        <position position="257"/>
    </location>
</feature>
<comment type="similarity">
    <text evidence="4">Belongs to the FMN-dependent alpha-hydroxy acid dehydrogenase family.</text>
</comment>
<evidence type="ECO:0000256" key="5">
    <source>
        <dbReference type="ARBA" id="ARBA00029325"/>
    </source>
</evidence>
<protein>
    <recommendedName>
        <fullName evidence="2">(S)-2-hydroxy-acid oxidase</fullName>
        <ecNumber evidence="2">1.1.3.15</ecNumber>
    </recommendedName>
</protein>
<gene>
    <name evidence="10" type="ORF">V1478_009172</name>
</gene>
<dbReference type="CDD" id="cd02809">
    <property type="entry name" value="alpha_hydroxyacid_oxid_FMN"/>
    <property type="match status" value="1"/>
</dbReference>
<evidence type="ECO:0000313" key="10">
    <source>
        <dbReference type="EMBL" id="KAL2722309.1"/>
    </source>
</evidence>
<dbReference type="GO" id="GO:0005777">
    <property type="term" value="C:peroxisome"/>
    <property type="evidence" value="ECO:0007669"/>
    <property type="project" value="UniProtKB-ARBA"/>
</dbReference>
<feature type="binding site" evidence="8">
    <location>
        <position position="129"/>
    </location>
    <ligand>
        <name>FMN</name>
        <dbReference type="ChEBI" id="CHEBI:58210"/>
    </ligand>
</feature>
<dbReference type="InterPro" id="IPR037396">
    <property type="entry name" value="FMN_HAD"/>
</dbReference>
<dbReference type="PIRSF" id="PIRSF000138">
    <property type="entry name" value="Al-hdrx_acd_dh"/>
    <property type="match status" value="1"/>
</dbReference>
<dbReference type="FunFam" id="3.20.20.70:FF:000056">
    <property type="entry name" value="hydroxyacid oxidase 2"/>
    <property type="match status" value="1"/>
</dbReference>
<comment type="cofactor">
    <cofactor evidence="1">
        <name>FMN</name>
        <dbReference type="ChEBI" id="CHEBI:58210"/>
    </cofactor>
</comment>
<dbReference type="PROSITE" id="PS51349">
    <property type="entry name" value="FMN_HYDROXY_ACID_DH_2"/>
    <property type="match status" value="1"/>
</dbReference>
<evidence type="ECO:0000256" key="3">
    <source>
        <dbReference type="ARBA" id="ARBA00023002"/>
    </source>
</evidence>
<feature type="binding site" evidence="8">
    <location>
        <position position="257"/>
    </location>
    <ligand>
        <name>glyoxylate</name>
        <dbReference type="ChEBI" id="CHEBI:36655"/>
    </ligand>
</feature>
<evidence type="ECO:0000256" key="8">
    <source>
        <dbReference type="PIRSR" id="PIRSR000138-2"/>
    </source>
</evidence>
<evidence type="ECO:0000256" key="2">
    <source>
        <dbReference type="ARBA" id="ARBA00013087"/>
    </source>
</evidence>
<organism evidence="10 11">
    <name type="scientific">Vespula squamosa</name>
    <name type="common">Southern yellow jacket</name>
    <name type="synonym">Wasp</name>
    <dbReference type="NCBI Taxonomy" id="30214"/>
    <lineage>
        <taxon>Eukaryota</taxon>
        <taxon>Metazoa</taxon>
        <taxon>Ecdysozoa</taxon>
        <taxon>Arthropoda</taxon>
        <taxon>Hexapoda</taxon>
        <taxon>Insecta</taxon>
        <taxon>Pterygota</taxon>
        <taxon>Neoptera</taxon>
        <taxon>Endopterygota</taxon>
        <taxon>Hymenoptera</taxon>
        <taxon>Apocrita</taxon>
        <taxon>Aculeata</taxon>
        <taxon>Vespoidea</taxon>
        <taxon>Vespidae</taxon>
        <taxon>Vespinae</taxon>
        <taxon>Vespula</taxon>
    </lineage>
</organism>
<comment type="caution">
    <text evidence="10">The sequence shown here is derived from an EMBL/GenBank/DDBJ whole genome shotgun (WGS) entry which is preliminary data.</text>
</comment>
<keyword evidence="8" id="KW-0285">Flavoprotein</keyword>
<feature type="binding site" evidence="8">
    <location>
        <position position="255"/>
    </location>
    <ligand>
        <name>FMN</name>
        <dbReference type="ChEBI" id="CHEBI:58210"/>
    </ligand>
</feature>
<feature type="binding site" evidence="8">
    <location>
        <begin position="78"/>
        <end position="80"/>
    </location>
    <ligand>
        <name>FMN</name>
        <dbReference type="ChEBI" id="CHEBI:58210"/>
    </ligand>
</feature>
<accession>A0ABD2ANV8</accession>
<dbReference type="Gene3D" id="3.20.20.70">
    <property type="entry name" value="Aldolase class I"/>
    <property type="match status" value="1"/>
</dbReference>
<comment type="catalytic activity">
    <reaction evidence="6">
        <text>2-hydroxyoctanoate + O2 = 2-oxooctanoate + H2O2</text>
        <dbReference type="Rhea" id="RHEA:67940"/>
        <dbReference type="ChEBI" id="CHEBI:15379"/>
        <dbReference type="ChEBI" id="CHEBI:16240"/>
        <dbReference type="ChEBI" id="CHEBI:133514"/>
        <dbReference type="ChEBI" id="CHEBI:176689"/>
    </reaction>
    <physiologicalReaction direction="left-to-right" evidence="6">
        <dbReference type="Rhea" id="RHEA:67941"/>
    </physiologicalReaction>
</comment>
<dbReference type="InterPro" id="IPR013785">
    <property type="entry name" value="Aldolase_TIM"/>
</dbReference>
<evidence type="ECO:0000256" key="4">
    <source>
        <dbReference type="ARBA" id="ARBA00024042"/>
    </source>
</evidence>
<evidence type="ECO:0000313" key="11">
    <source>
        <dbReference type="Proteomes" id="UP001607302"/>
    </source>
</evidence>
<dbReference type="PROSITE" id="PS00557">
    <property type="entry name" value="FMN_HYDROXY_ACID_DH_1"/>
    <property type="match status" value="1"/>
</dbReference>
<feature type="binding site" evidence="8">
    <location>
        <position position="166"/>
    </location>
    <ligand>
        <name>glyoxylate</name>
        <dbReference type="ChEBI" id="CHEBI:36655"/>
    </ligand>
</feature>
<reference evidence="10 11" key="1">
    <citation type="journal article" date="2024" name="Ann. Entomol. Soc. Am.">
        <title>Genomic analyses of the southern and eastern yellowjacket wasps (Hymenoptera: Vespidae) reveal evolutionary signatures of social life.</title>
        <authorList>
            <person name="Catto M.A."/>
            <person name="Caine P.B."/>
            <person name="Orr S.E."/>
            <person name="Hunt B.G."/>
            <person name="Goodisman M.A.D."/>
        </authorList>
    </citation>
    <scope>NUCLEOTIDE SEQUENCE [LARGE SCALE GENOMIC DNA]</scope>
    <source>
        <strain evidence="10">233</strain>
        <tissue evidence="10">Head and thorax</tissue>
    </source>
</reference>
<dbReference type="Pfam" id="PF01070">
    <property type="entry name" value="FMN_dh"/>
    <property type="match status" value="1"/>
</dbReference>
<feature type="domain" description="FMN hydroxy acid dehydrogenase" evidence="9">
    <location>
        <begin position="1"/>
        <end position="362"/>
    </location>
</feature>
<dbReference type="InterPro" id="IPR008259">
    <property type="entry name" value="FMN_hydac_DH_AS"/>
</dbReference>
<dbReference type="EC" id="1.1.3.15" evidence="2"/>
<name>A0ABD2ANV8_VESSQ</name>
<evidence type="ECO:0000256" key="1">
    <source>
        <dbReference type="ARBA" id="ARBA00001917"/>
    </source>
</evidence>
<feature type="binding site" evidence="8">
    <location>
        <position position="131"/>
    </location>
    <ligand>
        <name>glyoxylate</name>
        <dbReference type="ChEBI" id="CHEBI:36655"/>
    </ligand>
</feature>
<proteinExistence type="inferred from homology"/>
<feature type="binding site" evidence="8">
    <location>
        <position position="25"/>
    </location>
    <ligand>
        <name>glyoxylate</name>
        <dbReference type="ChEBI" id="CHEBI:36655"/>
    </ligand>
</feature>
<keyword evidence="8" id="KW-0288">FMN</keyword>
<comment type="catalytic activity">
    <reaction evidence="5">
        <text>a (2S)-2-hydroxycarboxylate + O2 = a 2-oxocarboxylate + H2O2</text>
        <dbReference type="Rhea" id="RHEA:16789"/>
        <dbReference type="ChEBI" id="CHEBI:15379"/>
        <dbReference type="ChEBI" id="CHEBI:16240"/>
        <dbReference type="ChEBI" id="CHEBI:35179"/>
        <dbReference type="ChEBI" id="CHEBI:58123"/>
        <dbReference type="EC" id="1.1.3.15"/>
    </reaction>
    <physiologicalReaction direction="left-to-right" evidence="5">
        <dbReference type="Rhea" id="RHEA:16790"/>
    </physiologicalReaction>
</comment>
<feature type="binding site" evidence="8">
    <location>
        <position position="157"/>
    </location>
    <ligand>
        <name>FMN</name>
        <dbReference type="ChEBI" id="CHEBI:58210"/>
    </ligand>
</feature>
<dbReference type="SUPFAM" id="SSF51395">
    <property type="entry name" value="FMN-linked oxidoreductases"/>
    <property type="match status" value="1"/>
</dbReference>
<dbReference type="PANTHER" id="PTHR10578">
    <property type="entry name" value="S -2-HYDROXY-ACID OXIDASE-RELATED"/>
    <property type="match status" value="1"/>
</dbReference>
<dbReference type="InterPro" id="IPR012133">
    <property type="entry name" value="Alpha-hydoxy_acid_DH_FMN"/>
</dbReference>
<feature type="binding site" evidence="8">
    <location>
        <position position="107"/>
    </location>
    <ligand>
        <name>FMN</name>
        <dbReference type="ChEBI" id="CHEBI:58210"/>
    </ligand>
</feature>
<evidence type="ECO:0000256" key="7">
    <source>
        <dbReference type="PIRSR" id="PIRSR000138-1"/>
    </source>
</evidence>
<dbReference type="Proteomes" id="UP001607302">
    <property type="component" value="Unassembled WGS sequence"/>
</dbReference>
<dbReference type="AlphaFoldDB" id="A0ABD2ANV8"/>
<feature type="binding site" evidence="8">
    <location>
        <position position="260"/>
    </location>
    <ligand>
        <name>glyoxylate</name>
        <dbReference type="ChEBI" id="CHEBI:36655"/>
    </ligand>
</feature>
<feature type="binding site" evidence="8">
    <location>
        <begin position="311"/>
        <end position="312"/>
    </location>
    <ligand>
        <name>FMN</name>
        <dbReference type="ChEBI" id="CHEBI:58210"/>
    </ligand>
</feature>
<dbReference type="GO" id="GO:0003973">
    <property type="term" value="F:(S)-2-hydroxy-acid oxidase activity"/>
    <property type="evidence" value="ECO:0007669"/>
    <property type="project" value="UniProtKB-EC"/>
</dbReference>
<evidence type="ECO:0000259" key="9">
    <source>
        <dbReference type="PROSITE" id="PS51349"/>
    </source>
</evidence>
<keyword evidence="11" id="KW-1185">Reference proteome</keyword>
<feature type="binding site" evidence="8">
    <location>
        <position position="233"/>
    </location>
    <ligand>
        <name>FMN</name>
        <dbReference type="ChEBI" id="CHEBI:58210"/>
    </ligand>
</feature>
<evidence type="ECO:0000256" key="6">
    <source>
        <dbReference type="ARBA" id="ARBA00029327"/>
    </source>
</evidence>